<reference evidence="2 3" key="1">
    <citation type="submission" date="2024-01" db="EMBL/GenBank/DDBJ databases">
        <authorList>
            <person name="Waweru B."/>
        </authorList>
    </citation>
    <scope>NUCLEOTIDE SEQUENCE [LARGE SCALE GENOMIC DNA]</scope>
</reference>
<dbReference type="InterPro" id="IPR006502">
    <property type="entry name" value="PDDEXK-like"/>
</dbReference>
<dbReference type="PANTHER" id="PTHR31579:SF49">
    <property type="entry name" value="DUF506 FAMILY PROTEIN"/>
    <property type="match status" value="1"/>
</dbReference>
<dbReference type="Proteomes" id="UP001314170">
    <property type="component" value="Unassembled WGS sequence"/>
</dbReference>
<protein>
    <submittedName>
        <fullName evidence="2">Uncharacterized protein</fullName>
    </submittedName>
</protein>
<sequence length="316" mass="35936">VDYIVSWGLKLTSVMLTQEKYAYSMVGNPLLMLSQETGNNHMEEKGTIGSGHKRMDSLEEKVSVFFHEDFVDDQSDCSLKEEDDYESDNNLHDPVERAFFWESQEALLQEVLERYKLTGSKLRQEVSRIIGVAKASDFCNCLKPTDGCASCLRQSVVDLLTQKGFHATRCTSKWKDTKKYPGGKHEYVEMIASTSGRKKPIPYLIELEFIDQFEIAKACDEYRNLVAQLPEYYIGKADYLNVIVGILCDAAKRSMKDKKLHMGPWRKRSFMQMKWSSTSERRSVDESSTKISSLPSSRQAPESCLHFSAAPAVTVT</sequence>
<feature type="compositionally biased region" description="Polar residues" evidence="1">
    <location>
        <begin position="289"/>
        <end position="300"/>
    </location>
</feature>
<evidence type="ECO:0000313" key="2">
    <source>
        <dbReference type="EMBL" id="CAK7327874.1"/>
    </source>
</evidence>
<evidence type="ECO:0000313" key="3">
    <source>
        <dbReference type="Proteomes" id="UP001314170"/>
    </source>
</evidence>
<dbReference type="AlphaFoldDB" id="A0AAV1R3H6"/>
<accession>A0AAV1R3H6</accession>
<dbReference type="NCBIfam" id="TIGR01615">
    <property type="entry name" value="A_thal_3542"/>
    <property type="match status" value="1"/>
</dbReference>
<name>A0AAV1R3H6_9ROSI</name>
<evidence type="ECO:0000256" key="1">
    <source>
        <dbReference type="SAM" id="MobiDB-lite"/>
    </source>
</evidence>
<comment type="caution">
    <text evidence="2">The sequence shown here is derived from an EMBL/GenBank/DDBJ whole genome shotgun (WGS) entry which is preliminary data.</text>
</comment>
<feature type="region of interest" description="Disordered" evidence="1">
    <location>
        <begin position="273"/>
        <end position="300"/>
    </location>
</feature>
<feature type="non-terminal residue" evidence="2">
    <location>
        <position position="1"/>
    </location>
</feature>
<dbReference type="EMBL" id="CAWUPB010000870">
    <property type="protein sequence ID" value="CAK7327874.1"/>
    <property type="molecule type" value="Genomic_DNA"/>
</dbReference>
<feature type="compositionally biased region" description="Basic and acidic residues" evidence="1">
    <location>
        <begin position="279"/>
        <end position="288"/>
    </location>
</feature>
<dbReference type="PANTHER" id="PTHR31579">
    <property type="entry name" value="OS03G0796600 PROTEIN"/>
    <property type="match status" value="1"/>
</dbReference>
<proteinExistence type="predicted"/>
<organism evidence="2 3">
    <name type="scientific">Dovyalis caffra</name>
    <dbReference type="NCBI Taxonomy" id="77055"/>
    <lineage>
        <taxon>Eukaryota</taxon>
        <taxon>Viridiplantae</taxon>
        <taxon>Streptophyta</taxon>
        <taxon>Embryophyta</taxon>
        <taxon>Tracheophyta</taxon>
        <taxon>Spermatophyta</taxon>
        <taxon>Magnoliopsida</taxon>
        <taxon>eudicotyledons</taxon>
        <taxon>Gunneridae</taxon>
        <taxon>Pentapetalae</taxon>
        <taxon>rosids</taxon>
        <taxon>fabids</taxon>
        <taxon>Malpighiales</taxon>
        <taxon>Salicaceae</taxon>
        <taxon>Flacourtieae</taxon>
        <taxon>Dovyalis</taxon>
    </lineage>
</organism>
<keyword evidence="3" id="KW-1185">Reference proteome</keyword>
<gene>
    <name evidence="2" type="ORF">DCAF_LOCUS5592</name>
</gene>
<dbReference type="Pfam" id="PF04720">
    <property type="entry name" value="PDDEXK_6"/>
    <property type="match status" value="1"/>
</dbReference>